<proteinExistence type="inferred from homology"/>
<evidence type="ECO:0000256" key="3">
    <source>
        <dbReference type="ARBA" id="ARBA00022676"/>
    </source>
</evidence>
<protein>
    <recommendedName>
        <fullName evidence="10">Hexosyltransferase</fullName>
        <ecNumber evidence="10">2.4.1.-</ecNumber>
    </recommendedName>
</protein>
<feature type="transmembrane region" description="Helical" evidence="10">
    <location>
        <begin position="6"/>
        <end position="25"/>
    </location>
</feature>
<comment type="caution">
    <text evidence="11">The sequence shown here is derived from an EMBL/GenBank/DDBJ whole genome shotgun (WGS) entry which is preliminary data.</text>
</comment>
<dbReference type="EC" id="2.4.1.-" evidence="10"/>
<evidence type="ECO:0000256" key="10">
    <source>
        <dbReference type="RuleBase" id="RU363063"/>
    </source>
</evidence>
<dbReference type="PANTHER" id="PTHR11214">
    <property type="entry name" value="BETA-1,3-N-ACETYLGLUCOSAMINYLTRANSFERASE"/>
    <property type="match status" value="1"/>
</dbReference>
<evidence type="ECO:0000256" key="7">
    <source>
        <dbReference type="ARBA" id="ARBA00022989"/>
    </source>
</evidence>
<evidence type="ECO:0000256" key="4">
    <source>
        <dbReference type="ARBA" id="ARBA00022679"/>
    </source>
</evidence>
<keyword evidence="7 10" id="KW-1133">Transmembrane helix</keyword>
<evidence type="ECO:0000256" key="2">
    <source>
        <dbReference type="ARBA" id="ARBA00008661"/>
    </source>
</evidence>
<comment type="subcellular location">
    <subcellularLocation>
        <location evidence="1 10">Golgi apparatus membrane</location>
        <topology evidence="1 10">Single-pass type II membrane protein</topology>
    </subcellularLocation>
</comment>
<reference evidence="11 12" key="1">
    <citation type="submission" date="2024-02" db="EMBL/GenBank/DDBJ databases">
        <authorList>
            <person name="Daric V."/>
            <person name="Darras S."/>
        </authorList>
    </citation>
    <scope>NUCLEOTIDE SEQUENCE [LARGE SCALE GENOMIC DNA]</scope>
</reference>
<dbReference type="Proteomes" id="UP001642483">
    <property type="component" value="Unassembled WGS sequence"/>
</dbReference>
<keyword evidence="3 10" id="KW-0328">Glycosyltransferase</keyword>
<sequence length="362" mass="42019">MERWHLRLTLLVFTMLNAGIFVTMYQASNVSIARFGSIANHQRSLVYNYLPKEIKTTAGTTDGDKACQTLKNKTSFLIQPWRLASKYCEKAACLKDKKVNWTMVFFVKSAAPNQVRRELLRRTWASLSYVEGGRFETVFVIGKTDVPKYVSLLQEESERYGDLLQFNDFDDYEHIGLKTLAGMQWASDNLPSDFLYSSVDDDFMVNLGKLQKRVDESINDVNDFQLPMFPIICGFKKGINEKPVRQQGRKWSVSLDTYIWPDYPQYCHGGLYTTSIEVVKKLFNISRKERTFHLDDVWITGILRNKLGMSDSMLVKSEYETGIHYSGYHGKARPSVRDFMKEEWENIFKLFNTTKTFCKCLK</sequence>
<organism evidence="11 12">
    <name type="scientific">Clavelina lepadiformis</name>
    <name type="common">Light-bulb sea squirt</name>
    <name type="synonym">Ascidia lepadiformis</name>
    <dbReference type="NCBI Taxonomy" id="159417"/>
    <lineage>
        <taxon>Eukaryota</taxon>
        <taxon>Metazoa</taxon>
        <taxon>Chordata</taxon>
        <taxon>Tunicata</taxon>
        <taxon>Ascidiacea</taxon>
        <taxon>Aplousobranchia</taxon>
        <taxon>Clavelinidae</taxon>
        <taxon>Clavelina</taxon>
    </lineage>
</organism>
<evidence type="ECO:0000256" key="6">
    <source>
        <dbReference type="ARBA" id="ARBA00022968"/>
    </source>
</evidence>
<evidence type="ECO:0000313" key="12">
    <source>
        <dbReference type="Proteomes" id="UP001642483"/>
    </source>
</evidence>
<accession>A0ABP0F8J7</accession>
<evidence type="ECO:0000256" key="9">
    <source>
        <dbReference type="ARBA" id="ARBA00023136"/>
    </source>
</evidence>
<gene>
    <name evidence="11" type="ORF">CVLEPA_LOCUS4405</name>
</gene>
<keyword evidence="12" id="KW-1185">Reference proteome</keyword>
<keyword evidence="8 10" id="KW-0333">Golgi apparatus</keyword>
<evidence type="ECO:0000256" key="8">
    <source>
        <dbReference type="ARBA" id="ARBA00023034"/>
    </source>
</evidence>
<keyword evidence="4" id="KW-0808">Transferase</keyword>
<keyword evidence="6 10" id="KW-0735">Signal-anchor</keyword>
<dbReference type="PANTHER" id="PTHR11214:SF283">
    <property type="entry name" value="N-ACETYLLACTOSAMINIDE BETA-1,3-N-ACETYLGLUCOSAMINYLTRANSFERASE 4-LIKE"/>
    <property type="match status" value="1"/>
</dbReference>
<evidence type="ECO:0000256" key="5">
    <source>
        <dbReference type="ARBA" id="ARBA00022692"/>
    </source>
</evidence>
<evidence type="ECO:0000256" key="1">
    <source>
        <dbReference type="ARBA" id="ARBA00004323"/>
    </source>
</evidence>
<evidence type="ECO:0000313" key="11">
    <source>
        <dbReference type="EMBL" id="CAK8674734.1"/>
    </source>
</evidence>
<dbReference type="Pfam" id="PF01762">
    <property type="entry name" value="Galactosyl_T"/>
    <property type="match status" value="1"/>
</dbReference>
<keyword evidence="9 10" id="KW-0472">Membrane</keyword>
<comment type="similarity">
    <text evidence="2 10">Belongs to the glycosyltransferase 31 family.</text>
</comment>
<dbReference type="InterPro" id="IPR002659">
    <property type="entry name" value="Glyco_trans_31"/>
</dbReference>
<name>A0ABP0F8J7_CLALP</name>
<keyword evidence="5 10" id="KW-0812">Transmembrane</keyword>
<dbReference type="EMBL" id="CAWYQH010000013">
    <property type="protein sequence ID" value="CAK8674734.1"/>
    <property type="molecule type" value="Genomic_DNA"/>
</dbReference>